<organism evidence="2 3">
    <name type="scientific">Methylobacterium cerastii</name>
    <dbReference type="NCBI Taxonomy" id="932741"/>
    <lineage>
        <taxon>Bacteria</taxon>
        <taxon>Pseudomonadati</taxon>
        <taxon>Pseudomonadota</taxon>
        <taxon>Alphaproteobacteria</taxon>
        <taxon>Hyphomicrobiales</taxon>
        <taxon>Methylobacteriaceae</taxon>
        <taxon>Methylobacterium</taxon>
    </lineage>
</organism>
<evidence type="ECO:0000313" key="2">
    <source>
        <dbReference type="EMBL" id="GJD44989.1"/>
    </source>
</evidence>
<accession>A0ABQ4QJR6</accession>
<protein>
    <recommendedName>
        <fullName evidence="1">HTH cro/C1-type domain-containing protein</fullName>
    </recommendedName>
</protein>
<proteinExistence type="predicted"/>
<keyword evidence="3" id="KW-1185">Reference proteome</keyword>
<reference evidence="2 3" key="1">
    <citation type="journal article" date="2021" name="Front. Microbiol.">
        <title>Comprehensive Comparative Genomics and Phenotyping of Methylobacterium Species.</title>
        <authorList>
            <person name="Alessa O."/>
            <person name="Ogura Y."/>
            <person name="Fujitani Y."/>
            <person name="Takami H."/>
            <person name="Hayashi T."/>
            <person name="Sahin N."/>
            <person name="Tani A."/>
        </authorList>
    </citation>
    <scope>NUCLEOTIDE SEQUENCE [LARGE SCALE GENOMIC DNA]</scope>
    <source>
        <strain evidence="2 3">DSM 23679</strain>
    </source>
</reference>
<name>A0ABQ4QJR6_9HYPH</name>
<comment type="caution">
    <text evidence="2">The sequence shown here is derived from an EMBL/GenBank/DDBJ whole genome shotgun (WGS) entry which is preliminary data.</text>
</comment>
<dbReference type="PROSITE" id="PS50943">
    <property type="entry name" value="HTH_CROC1"/>
    <property type="match status" value="1"/>
</dbReference>
<evidence type="ECO:0000259" key="1">
    <source>
        <dbReference type="PROSITE" id="PS50943"/>
    </source>
</evidence>
<dbReference type="Proteomes" id="UP001055117">
    <property type="component" value="Unassembled WGS sequence"/>
</dbReference>
<feature type="domain" description="HTH cro/C1-type" evidence="1">
    <location>
        <begin position="10"/>
        <end position="28"/>
    </location>
</feature>
<dbReference type="RefSeq" id="WP_147765168.1">
    <property type="nucleotide sequence ID" value="NZ_BPQG01000044.1"/>
</dbReference>
<evidence type="ECO:0000313" key="3">
    <source>
        <dbReference type="Proteomes" id="UP001055117"/>
    </source>
</evidence>
<dbReference type="InterPro" id="IPR001387">
    <property type="entry name" value="Cro/C1-type_HTH"/>
</dbReference>
<dbReference type="EMBL" id="BPQG01000044">
    <property type="protein sequence ID" value="GJD44989.1"/>
    <property type="molecule type" value="Genomic_DNA"/>
</dbReference>
<sequence length="77" mass="8273">MTDTSPSERTAQTLKRIATALRCTVDDLANGKDDGRPVAEARELLTLWDAIEGDAGRRTVLEVARAVVRAQSAPPTP</sequence>
<gene>
    <name evidence="2" type="ORF">AFCDBAGC_2858</name>
</gene>